<comment type="similarity">
    <text evidence="1">Belongs to the AVL9 family.</text>
</comment>
<sequence length="459" mass="52289">MNPILHVMVIGFDHKKGSQIDFCYPPLVETVEPKAEDIPPEWENLPTLAIPDLAHTVLEDVIYFLLPSRESPNRSVFGISCYRQINANDLISKDDQVTRSHVQKSVCVVMRIPLYGFLKAKLELITHAYFNERDFSKVGVLHQMYNNLCDLFNTDFTDLQSATIGISLSSLVSIFRHRILILFKLLLLEKRVMFEIFPVNILGDVMMGLISLFPALLEEGLFEAASYSVRRFCSPSNLACEESHDNNDVRENELFQLNNHDSKISPDDIRIKIQDAVEVGQDIAATTSGDSSSNHNNPSSFNTNEYGFPLSIFTKGSLFHPYLSINQLDLIRSDNTRAYCIGVTNAIFKQRREFIDVIVSINEQKEGQIEILNPELRQQLSLSTQDLSLGRKRRMGAKPVPCLSYIPVSSCEIWYGRKNFRIQRTVYNCIEDEAQLSCMVIARPFWICTSYSCVCEFVL</sequence>
<evidence type="ECO:0000256" key="1">
    <source>
        <dbReference type="ARBA" id="ARBA00038178"/>
    </source>
</evidence>
<dbReference type="GO" id="GO:0005737">
    <property type="term" value="C:cytoplasm"/>
    <property type="evidence" value="ECO:0007669"/>
    <property type="project" value="TreeGrafter"/>
</dbReference>
<dbReference type="AlphaFoldDB" id="A0A914DUV4"/>
<evidence type="ECO:0000313" key="3">
    <source>
        <dbReference type="Proteomes" id="UP000887540"/>
    </source>
</evidence>
<proteinExistence type="inferred from homology"/>
<dbReference type="Proteomes" id="UP000887540">
    <property type="component" value="Unplaced"/>
</dbReference>
<dbReference type="WBParaSite" id="ACRNAN_scaffold3899.g6475.t1">
    <property type="protein sequence ID" value="ACRNAN_scaffold3899.g6475.t1"/>
    <property type="gene ID" value="ACRNAN_scaffold3899.g6475"/>
</dbReference>
<name>A0A914DUV4_9BILA</name>
<feature type="domain" description="UDENN" evidence="2">
    <location>
        <begin position="5"/>
        <end position="459"/>
    </location>
</feature>
<dbReference type="InterPro" id="IPR037516">
    <property type="entry name" value="Tripartite_DENN"/>
</dbReference>
<dbReference type="InterPro" id="IPR051731">
    <property type="entry name" value="DENND11/AVL9_GEFs"/>
</dbReference>
<dbReference type="PANTHER" id="PTHR31017:SF1">
    <property type="entry name" value="LATE SECRETORY PATHWAY PROTEIN AVL9 HOMOLOG"/>
    <property type="match status" value="1"/>
</dbReference>
<protein>
    <submittedName>
        <fullName evidence="4">UDENN domain-containing protein</fullName>
    </submittedName>
</protein>
<reference evidence="4" key="1">
    <citation type="submission" date="2022-11" db="UniProtKB">
        <authorList>
            <consortium name="WormBaseParasite"/>
        </authorList>
    </citation>
    <scope>IDENTIFICATION</scope>
</reference>
<dbReference type="PROSITE" id="PS50211">
    <property type="entry name" value="DENN"/>
    <property type="match status" value="1"/>
</dbReference>
<evidence type="ECO:0000259" key="2">
    <source>
        <dbReference type="PROSITE" id="PS50211"/>
    </source>
</evidence>
<dbReference type="Pfam" id="PF09794">
    <property type="entry name" value="Avl9"/>
    <property type="match status" value="1"/>
</dbReference>
<dbReference type="InterPro" id="IPR018307">
    <property type="entry name" value="ABL9/DENND6_dom"/>
</dbReference>
<organism evidence="3 4">
    <name type="scientific">Acrobeloides nanus</name>
    <dbReference type="NCBI Taxonomy" id="290746"/>
    <lineage>
        <taxon>Eukaryota</taxon>
        <taxon>Metazoa</taxon>
        <taxon>Ecdysozoa</taxon>
        <taxon>Nematoda</taxon>
        <taxon>Chromadorea</taxon>
        <taxon>Rhabditida</taxon>
        <taxon>Tylenchina</taxon>
        <taxon>Cephalobomorpha</taxon>
        <taxon>Cephaloboidea</taxon>
        <taxon>Cephalobidae</taxon>
        <taxon>Acrobeloides</taxon>
    </lineage>
</organism>
<accession>A0A914DUV4</accession>
<evidence type="ECO:0000313" key="4">
    <source>
        <dbReference type="WBParaSite" id="ACRNAN_scaffold3899.g6475.t1"/>
    </source>
</evidence>
<dbReference type="PANTHER" id="PTHR31017">
    <property type="entry name" value="LATE SECRETORY PATHWAY PROTEIN AVL9-RELATED"/>
    <property type="match status" value="1"/>
</dbReference>
<keyword evidence="3" id="KW-1185">Reference proteome</keyword>